<evidence type="ECO:0000256" key="2">
    <source>
        <dbReference type="RuleBase" id="RU362097"/>
    </source>
</evidence>
<keyword evidence="2" id="KW-1134">Transmembrane beta strand</keyword>
<dbReference type="InParanoid" id="A0A5C7EH00"/>
<dbReference type="PANTHER" id="PTHR30203">
    <property type="entry name" value="OUTER MEMBRANE CATION EFFLUX PROTEIN"/>
    <property type="match status" value="1"/>
</dbReference>
<dbReference type="Gene3D" id="1.20.1600.10">
    <property type="entry name" value="Outer membrane efflux proteins (OEP)"/>
    <property type="match status" value="1"/>
</dbReference>
<keyword evidence="3" id="KW-0175">Coiled coil</keyword>
<feature type="coiled-coil region" evidence="3">
    <location>
        <begin position="381"/>
        <end position="415"/>
    </location>
</feature>
<dbReference type="GO" id="GO:0005886">
    <property type="term" value="C:plasma membrane"/>
    <property type="evidence" value="ECO:0007669"/>
    <property type="project" value="UniProtKB-SubCell"/>
</dbReference>
<proteinExistence type="inferred from homology"/>
<reference evidence="4 5" key="1">
    <citation type="submission" date="2019-08" db="EMBL/GenBank/DDBJ databases">
        <title>Pelomicrobium methylotrophicum gen. nov., sp. nov. a moderately thermophilic, facultatively anaerobic, lithoautotrophic and methylotrophic bacterium isolated from a terrestrial mud volcano.</title>
        <authorList>
            <person name="Slobodkina G.B."/>
            <person name="Merkel A.Y."/>
            <person name="Slobodkin A.I."/>
        </authorList>
    </citation>
    <scope>NUCLEOTIDE SEQUENCE [LARGE SCALE GENOMIC DNA]</scope>
    <source>
        <strain evidence="4 5">SM250</strain>
    </source>
</reference>
<dbReference type="InterPro" id="IPR010131">
    <property type="entry name" value="MdtP/NodT-like"/>
</dbReference>
<dbReference type="NCBIfam" id="TIGR01845">
    <property type="entry name" value="outer_NodT"/>
    <property type="match status" value="1"/>
</dbReference>
<keyword evidence="2" id="KW-0449">Lipoprotein</keyword>
<dbReference type="GO" id="GO:0015562">
    <property type="term" value="F:efflux transmembrane transporter activity"/>
    <property type="evidence" value="ECO:0007669"/>
    <property type="project" value="InterPro"/>
</dbReference>
<keyword evidence="2" id="KW-0472">Membrane</keyword>
<keyword evidence="2" id="KW-0564">Palmitate</keyword>
<dbReference type="AlphaFoldDB" id="A0A5C7EH00"/>
<keyword evidence="5" id="KW-1185">Reference proteome</keyword>
<dbReference type="Gene3D" id="2.20.200.10">
    <property type="entry name" value="Outer membrane efflux proteins (OEP)"/>
    <property type="match status" value="1"/>
</dbReference>
<accession>A0A5C7EH00</accession>
<name>A0A5C7EH00_9PROT</name>
<dbReference type="PANTHER" id="PTHR30203:SF32">
    <property type="entry name" value="CATION EFFLUX SYSTEM PROTEIN CUSC"/>
    <property type="match status" value="1"/>
</dbReference>
<comment type="subcellular location">
    <subcellularLocation>
        <location evidence="2">Cell membrane</location>
        <topology evidence="2">Lipid-anchor</topology>
    </subcellularLocation>
</comment>
<dbReference type="Pfam" id="PF02321">
    <property type="entry name" value="OEP"/>
    <property type="match status" value="2"/>
</dbReference>
<comment type="similarity">
    <text evidence="1 2">Belongs to the outer membrane factor (OMF) (TC 1.B.17) family.</text>
</comment>
<dbReference type="Proteomes" id="UP000321201">
    <property type="component" value="Unassembled WGS sequence"/>
</dbReference>
<evidence type="ECO:0000313" key="4">
    <source>
        <dbReference type="EMBL" id="TXF10577.1"/>
    </source>
</evidence>
<dbReference type="RefSeq" id="WP_147800923.1">
    <property type="nucleotide sequence ID" value="NZ_VPFL01000026.1"/>
</dbReference>
<dbReference type="EMBL" id="VPFL01000026">
    <property type="protein sequence ID" value="TXF10577.1"/>
    <property type="molecule type" value="Genomic_DNA"/>
</dbReference>
<evidence type="ECO:0000256" key="3">
    <source>
        <dbReference type="SAM" id="Coils"/>
    </source>
</evidence>
<dbReference type="FunCoup" id="A0A5C7EH00">
    <property type="interactions" value="220"/>
</dbReference>
<organism evidence="4 5">
    <name type="scientific">Pelomicrobium methylotrophicum</name>
    <dbReference type="NCBI Taxonomy" id="2602750"/>
    <lineage>
        <taxon>Bacteria</taxon>
        <taxon>Pseudomonadati</taxon>
        <taxon>Pseudomonadota</taxon>
        <taxon>Hydrogenophilia</taxon>
        <taxon>Hydrogenophilia incertae sedis</taxon>
        <taxon>Pelomicrobium</taxon>
    </lineage>
</organism>
<protein>
    <submittedName>
        <fullName evidence="4">Efflux transporter outer membrane subunit</fullName>
    </submittedName>
</protein>
<dbReference type="PROSITE" id="PS51257">
    <property type="entry name" value="PROKAR_LIPOPROTEIN"/>
    <property type="match status" value="1"/>
</dbReference>
<sequence length="464" mass="49649">MTERRFAAHCAILALLALLAGCSLVPAYERPALPVPERFPGDDRRPATALPGWRDYYAEPELQTLIAAGLAHNRDLRIAIARVEEARGLAGIARADRLPTVNAQGSGNRARTPADLTNIGQARTSSRYDLGLGITAFELDFWGRVAALDEAARAQYLATEEAARAFRASLIGDVATTWYLLAELTERERLAAETLANRSDSLALLRKRREVGLASDLEVLAAEGLVESVRAQLGEIRRQRLQTENALSLLTGMSAALPRPAFMPRKGAPATLAPGLPSEVLLARPDVRAAEQRLIAANANVGAARAAFFPSITLTGSLGTASAALSGLFDAGSGAWLFQPVLKFPLFDAGRTQANLDVAEARKIAAVADYEKTVQQAFREVADALAARETYAEQVAALEANLVVQRARLERVQARQRAGVASYLEVLDASRDAFAAQQSLVTARRQLFAAAAALYKALGGGSED</sequence>
<dbReference type="SUPFAM" id="SSF56954">
    <property type="entry name" value="Outer membrane efflux proteins (OEP)"/>
    <property type="match status" value="1"/>
</dbReference>
<gene>
    <name evidence="4" type="ORF">FR698_14535</name>
</gene>
<dbReference type="InterPro" id="IPR003423">
    <property type="entry name" value="OMP_efflux"/>
</dbReference>
<dbReference type="OrthoDB" id="9770517at2"/>
<evidence type="ECO:0000313" key="5">
    <source>
        <dbReference type="Proteomes" id="UP000321201"/>
    </source>
</evidence>
<comment type="caution">
    <text evidence="4">The sequence shown here is derived from an EMBL/GenBank/DDBJ whole genome shotgun (WGS) entry which is preliminary data.</text>
</comment>
<keyword evidence="2" id="KW-0812">Transmembrane</keyword>
<evidence type="ECO:0000256" key="1">
    <source>
        <dbReference type="ARBA" id="ARBA00007613"/>
    </source>
</evidence>